<dbReference type="RefSeq" id="WP_125030776.1">
    <property type="nucleotide sequence ID" value="NZ_JAPXVP010000001.1"/>
</dbReference>
<evidence type="ECO:0008006" key="3">
    <source>
        <dbReference type="Google" id="ProtNLM"/>
    </source>
</evidence>
<dbReference type="OrthoDB" id="7403447at2"/>
<keyword evidence="2" id="KW-1185">Reference proteome</keyword>
<organism evidence="1 2">
    <name type="scientific">Ancylomarina euxinus</name>
    <dbReference type="NCBI Taxonomy" id="2283627"/>
    <lineage>
        <taxon>Bacteria</taxon>
        <taxon>Pseudomonadati</taxon>
        <taxon>Bacteroidota</taxon>
        <taxon>Bacteroidia</taxon>
        <taxon>Marinilabiliales</taxon>
        <taxon>Marinifilaceae</taxon>
        <taxon>Ancylomarina</taxon>
    </lineage>
</organism>
<comment type="caution">
    <text evidence="1">The sequence shown here is derived from an EMBL/GenBank/DDBJ whole genome shotgun (WGS) entry which is preliminary data.</text>
</comment>
<reference evidence="1 2" key="1">
    <citation type="submission" date="2018-07" db="EMBL/GenBank/DDBJ databases">
        <title>Draft genome sequence of Ancylomarina sp. M1P.</title>
        <authorList>
            <person name="Yadav S."/>
            <person name="Villanueva L."/>
            <person name="Damste J.S.S."/>
        </authorList>
    </citation>
    <scope>NUCLEOTIDE SEQUENCE [LARGE SCALE GENOMIC DNA]</scope>
    <source>
        <strain evidence="1 2">M1P</strain>
    </source>
</reference>
<evidence type="ECO:0000313" key="2">
    <source>
        <dbReference type="Proteomes" id="UP000285794"/>
    </source>
</evidence>
<sequence length="246" mass="28516">MKYVTFITVFIAILALFYCQKQETEVIICSTIHGFHEKNPNYTYENLFSFIDSYNPDIIGIEIRQEDMDSTVTYLKKFYPFEMYECISKYIDKKLVGFDWLGEELEGKSFPDNYRKEMSVIKRLVQELNQDSIMLKKLSAMDGLVKMKNTIVFNASLCELNNGRLDSINAIAFEGLAAIFMNTKYSEITDSFLQRDEHIAQNIISIINDNPGKKLLFLMGGDHKSYSFKKVKQKFGNQILLNNNSE</sequence>
<dbReference type="AlphaFoldDB" id="A0A425Y159"/>
<name>A0A425Y159_9BACT</name>
<dbReference type="EMBL" id="QQWG01000008">
    <property type="protein sequence ID" value="RRG21625.1"/>
    <property type="molecule type" value="Genomic_DNA"/>
</dbReference>
<dbReference type="Proteomes" id="UP000285794">
    <property type="component" value="Unassembled WGS sequence"/>
</dbReference>
<proteinExistence type="predicted"/>
<protein>
    <recommendedName>
        <fullName evidence="3">Haem-binding uptake Tiki superfamily ChaN domain-containing protein</fullName>
    </recommendedName>
</protein>
<accession>A0A425Y159</accession>
<gene>
    <name evidence="1" type="ORF">DWB61_10115</name>
</gene>
<evidence type="ECO:0000313" key="1">
    <source>
        <dbReference type="EMBL" id="RRG21625.1"/>
    </source>
</evidence>